<proteinExistence type="predicted"/>
<evidence type="ECO:0000259" key="2">
    <source>
        <dbReference type="SMART" id="SM00382"/>
    </source>
</evidence>
<dbReference type="Pfam" id="PF24883">
    <property type="entry name" value="NPHP3_N"/>
    <property type="match status" value="1"/>
</dbReference>
<evidence type="ECO:0000313" key="4">
    <source>
        <dbReference type="Proteomes" id="UP000290572"/>
    </source>
</evidence>
<dbReference type="STRING" id="84645.A0A498M6F2"/>
<accession>A0A498M6F2</accession>
<keyword evidence="4" id="KW-1185">Reference proteome</keyword>
<sequence length="869" mass="98723">MGETSDSLYLGFPFRPYLCYVPGDLQEELIYLKANVFSHLDALCQTKGACFRPVDLQRSEQERRDHENTNDQLLKISLDVIDRSSLFICLLGHSYGQCLLEENGPQSLSEVVRSLYYAAKDGYPWVLEDQYRTCSLTELEITKAAFIDNNTSCFFYFKDCTPQDTKDENSAEMHNFLNVLSTQSHNERQRLRDLKRRIINHCLPVRFFKNLHELEEMMKADLERVICAFHEDPKYPISGWQDSFDLHYHVRHARALCDRFVPSAPATEILNALNKFLHPVTHAKSDTHSRNPGAHFTCDSDQNDSEKSILLICGERGCGKSTVAAWWLQSFCRQNPDIPVFSHFCGTSTSSTDVRSMLRQSTAQLQRAHYGDFPDCGDSLEDVIEFMHLHRAVQAFTAAVNLGPCIILVDGIDLLTETLGLSKQEVKALRWLPDALPPYCKMIITTTFTDLTHKSLTGRTDVKILNCPHLSDPSVLDSILRRHMSLPNKELPPSVLQRVARKKNSHLPAFLALVGTELRTCGVLRAKEEEMELLKEYIEADSIAELWVKVIHRWVQDYSRTAPPEEITSCKVTEAQTSTASFRDNLSGWVWDTVCLIHVSRAGLTEPEVLALLEDLGYCGDLKVQGVELDSDSMRSLLKVQHMLAELYVQMHLPKDTEMYCHKGLDTAQSLTAAHLDSTEVKLIVGQLLCHLCMVLLEDGRLYALPGLFKKISSASYISEHPCAEGTARLLKAIHKLSRCELKAAEKYLQAALASRRRWYGYEHPLVAEVEVQLADLWAGAQTSTEWTQRKMVELYRHVISIKEIEAQMLQLPSMQHDLAVVLMKHGKVLLRSCSRVDRREGLDLLQRAADIRIHLLGPEHPLTRDLEP</sequence>
<keyword evidence="1" id="KW-0677">Repeat</keyword>
<dbReference type="InterPro" id="IPR027417">
    <property type="entry name" value="P-loop_NTPase"/>
</dbReference>
<dbReference type="Gene3D" id="3.40.50.300">
    <property type="entry name" value="P-loop containing nucleotide triphosphate hydrolases"/>
    <property type="match status" value="1"/>
</dbReference>
<gene>
    <name evidence="3" type="ORF">ROHU_008765</name>
</gene>
<reference evidence="3 4" key="1">
    <citation type="submission" date="2018-03" db="EMBL/GenBank/DDBJ databases">
        <title>Draft genome sequence of Rohu Carp (Labeo rohita).</title>
        <authorList>
            <person name="Das P."/>
            <person name="Kushwaha B."/>
            <person name="Joshi C.G."/>
            <person name="Kumar D."/>
            <person name="Nagpure N.S."/>
            <person name="Sahoo L."/>
            <person name="Das S.P."/>
            <person name="Bit A."/>
            <person name="Patnaik S."/>
            <person name="Meher P.K."/>
            <person name="Jayasankar P."/>
            <person name="Koringa P.G."/>
            <person name="Patel N.V."/>
            <person name="Hinsu A.T."/>
            <person name="Kumar R."/>
            <person name="Pandey M."/>
            <person name="Agarwal S."/>
            <person name="Srivastava S."/>
            <person name="Singh M."/>
            <person name="Iquebal M.A."/>
            <person name="Jaiswal S."/>
            <person name="Angadi U.B."/>
            <person name="Kumar N."/>
            <person name="Raza M."/>
            <person name="Shah T.M."/>
            <person name="Rai A."/>
            <person name="Jena J.K."/>
        </authorList>
    </citation>
    <scope>NUCLEOTIDE SEQUENCE [LARGE SCALE GENOMIC DNA]</scope>
    <source>
        <strain evidence="3">DASCIFA01</strain>
        <tissue evidence="3">Testis</tissue>
    </source>
</reference>
<comment type="caution">
    <text evidence="3">The sequence shown here is derived from an EMBL/GenBank/DDBJ whole genome shotgun (WGS) entry which is preliminary data.</text>
</comment>
<dbReference type="PANTHER" id="PTHR19860">
    <property type="entry name" value="DDB1- AND CUL4-ASSOCIATED FACTOR 12-RELATED"/>
    <property type="match status" value="1"/>
</dbReference>
<dbReference type="AlphaFoldDB" id="A0A498M6F2"/>
<dbReference type="SMART" id="SM00382">
    <property type="entry name" value="AAA"/>
    <property type="match status" value="1"/>
</dbReference>
<dbReference type="InterPro" id="IPR056884">
    <property type="entry name" value="NPHP3-like_N"/>
</dbReference>
<name>A0A498M6F2_LABRO</name>
<dbReference type="InterPro" id="IPR011990">
    <property type="entry name" value="TPR-like_helical_dom_sf"/>
</dbReference>
<dbReference type="EMBL" id="QBIY01012852">
    <property type="protein sequence ID" value="RXN15483.1"/>
    <property type="molecule type" value="Genomic_DNA"/>
</dbReference>
<protein>
    <submittedName>
        <fullName evidence="3">Tetratricopeptide repeat 41-like protein</fullName>
    </submittedName>
</protein>
<dbReference type="Proteomes" id="UP000290572">
    <property type="component" value="Unassembled WGS sequence"/>
</dbReference>
<dbReference type="InterPro" id="IPR051191">
    <property type="entry name" value="DCAF12"/>
</dbReference>
<organism evidence="3 4">
    <name type="scientific">Labeo rohita</name>
    <name type="common">Indian major carp</name>
    <name type="synonym">Cyprinus rohita</name>
    <dbReference type="NCBI Taxonomy" id="84645"/>
    <lineage>
        <taxon>Eukaryota</taxon>
        <taxon>Metazoa</taxon>
        <taxon>Chordata</taxon>
        <taxon>Craniata</taxon>
        <taxon>Vertebrata</taxon>
        <taxon>Euteleostomi</taxon>
        <taxon>Actinopterygii</taxon>
        <taxon>Neopterygii</taxon>
        <taxon>Teleostei</taxon>
        <taxon>Ostariophysi</taxon>
        <taxon>Cypriniformes</taxon>
        <taxon>Cyprinidae</taxon>
        <taxon>Labeoninae</taxon>
        <taxon>Labeonini</taxon>
        <taxon>Labeo</taxon>
    </lineage>
</organism>
<evidence type="ECO:0000313" key="3">
    <source>
        <dbReference type="EMBL" id="RXN15483.1"/>
    </source>
</evidence>
<evidence type="ECO:0000256" key="1">
    <source>
        <dbReference type="ARBA" id="ARBA00022737"/>
    </source>
</evidence>
<dbReference type="InterPro" id="IPR003593">
    <property type="entry name" value="AAA+_ATPase"/>
</dbReference>
<dbReference type="PANTHER" id="PTHR19860:SF18">
    <property type="entry name" value="DUF4062 DOMAIN-CONTAINING PROTEIN"/>
    <property type="match status" value="1"/>
</dbReference>
<dbReference type="GO" id="GO:0080008">
    <property type="term" value="C:Cul4-RING E3 ubiquitin ligase complex"/>
    <property type="evidence" value="ECO:0007669"/>
    <property type="project" value="TreeGrafter"/>
</dbReference>
<dbReference type="SUPFAM" id="SSF52540">
    <property type="entry name" value="P-loop containing nucleoside triphosphate hydrolases"/>
    <property type="match status" value="1"/>
</dbReference>
<dbReference type="Gene3D" id="1.25.40.10">
    <property type="entry name" value="Tetratricopeptide repeat domain"/>
    <property type="match status" value="1"/>
</dbReference>
<feature type="domain" description="AAA+ ATPase" evidence="2">
    <location>
        <begin position="306"/>
        <end position="490"/>
    </location>
</feature>